<organism evidence="2 3">
    <name type="scientific">Ceratitis capitata</name>
    <name type="common">Mediterranean fruit fly</name>
    <name type="synonym">Tephritis capitata</name>
    <dbReference type="NCBI Taxonomy" id="7213"/>
    <lineage>
        <taxon>Eukaryota</taxon>
        <taxon>Metazoa</taxon>
        <taxon>Ecdysozoa</taxon>
        <taxon>Arthropoda</taxon>
        <taxon>Hexapoda</taxon>
        <taxon>Insecta</taxon>
        <taxon>Pterygota</taxon>
        <taxon>Neoptera</taxon>
        <taxon>Endopterygota</taxon>
        <taxon>Diptera</taxon>
        <taxon>Brachycera</taxon>
        <taxon>Muscomorpha</taxon>
        <taxon>Tephritoidea</taxon>
        <taxon>Tephritidae</taxon>
        <taxon>Ceratitis</taxon>
        <taxon>Ceratitis</taxon>
    </lineage>
</organism>
<dbReference type="Gene3D" id="3.30.200.20">
    <property type="entry name" value="Phosphorylase Kinase, domain 1"/>
    <property type="match status" value="1"/>
</dbReference>
<dbReference type="InterPro" id="IPR011009">
    <property type="entry name" value="Kinase-like_dom_sf"/>
</dbReference>
<sequence length="263" mass="30654">MEPMKSKAPQLHLEYRFYKLLGSHDNCPEGIPRVYYLGTCGGRYNAMVLELLGLSLEDLFNICSPEGVPEVYYFGPCGKYNALVMELLGPSLEDLFDICGRRFTLKTVLLIAIQLVNFGLAKEYIDLDTNRHIPYREHKSLTGTARYMSINTHMGREQSRRDDLEALGHMFMYFLRGSLPWQGLKADTLKERYQKIGDTKRATPIEVLCDGHPEEFATYLRYVRRLDFFETPDYEFLRRLFQDLFDRKGYVDDGEFDWTGKTM</sequence>
<evidence type="ECO:0000313" key="2">
    <source>
        <dbReference type="EMBL" id="CAD6991330.1"/>
    </source>
</evidence>
<proteinExistence type="predicted"/>
<dbReference type="Proteomes" id="UP000606786">
    <property type="component" value="Unassembled WGS sequence"/>
</dbReference>
<name>A0A811TZ32_CERCA</name>
<evidence type="ECO:0000313" key="3">
    <source>
        <dbReference type="Proteomes" id="UP000606786"/>
    </source>
</evidence>
<dbReference type="SMART" id="SM00220">
    <property type="entry name" value="S_TKc"/>
    <property type="match status" value="1"/>
</dbReference>
<dbReference type="AlphaFoldDB" id="A0A811TZ32"/>
<dbReference type="PROSITE" id="PS50011">
    <property type="entry name" value="PROTEIN_KINASE_DOM"/>
    <property type="match status" value="1"/>
</dbReference>
<protein>
    <submittedName>
        <fullName evidence="2">(Mediterranean fruit fly) hypothetical protein</fullName>
    </submittedName>
</protein>
<dbReference type="PANTHER" id="PTHR11909">
    <property type="entry name" value="CASEIN KINASE-RELATED"/>
    <property type="match status" value="1"/>
</dbReference>
<feature type="domain" description="Protein kinase" evidence="1">
    <location>
        <begin position="1"/>
        <end position="245"/>
    </location>
</feature>
<keyword evidence="3" id="KW-1185">Reference proteome</keyword>
<comment type="caution">
    <text evidence="2">The sequence shown here is derived from an EMBL/GenBank/DDBJ whole genome shotgun (WGS) entry which is preliminary data.</text>
</comment>
<dbReference type="SUPFAM" id="SSF56112">
    <property type="entry name" value="Protein kinase-like (PK-like)"/>
    <property type="match status" value="1"/>
</dbReference>
<reference evidence="2" key="1">
    <citation type="submission" date="2020-11" db="EMBL/GenBank/DDBJ databases">
        <authorList>
            <person name="Whitehead M."/>
        </authorList>
    </citation>
    <scope>NUCLEOTIDE SEQUENCE</scope>
    <source>
        <strain evidence="2">EGII</strain>
    </source>
</reference>
<dbReference type="EMBL" id="CAJHJT010000001">
    <property type="protein sequence ID" value="CAD6991330.1"/>
    <property type="molecule type" value="Genomic_DNA"/>
</dbReference>
<dbReference type="GO" id="GO:0004672">
    <property type="term" value="F:protein kinase activity"/>
    <property type="evidence" value="ECO:0007669"/>
    <property type="project" value="InterPro"/>
</dbReference>
<dbReference type="InterPro" id="IPR000719">
    <property type="entry name" value="Prot_kinase_dom"/>
</dbReference>
<dbReference type="GO" id="GO:0005524">
    <property type="term" value="F:ATP binding"/>
    <property type="evidence" value="ECO:0007669"/>
    <property type="project" value="InterPro"/>
</dbReference>
<feature type="non-terminal residue" evidence="2">
    <location>
        <position position="1"/>
    </location>
</feature>
<dbReference type="Gene3D" id="1.10.510.10">
    <property type="entry name" value="Transferase(Phosphotransferase) domain 1"/>
    <property type="match status" value="2"/>
</dbReference>
<dbReference type="InterPro" id="IPR050235">
    <property type="entry name" value="CK1_Ser-Thr_kinase"/>
</dbReference>
<dbReference type="OrthoDB" id="5800476at2759"/>
<accession>A0A811TZ32</accession>
<evidence type="ECO:0000259" key="1">
    <source>
        <dbReference type="PROSITE" id="PS50011"/>
    </source>
</evidence>
<gene>
    <name evidence="2" type="ORF">CCAP1982_LOCUS259</name>
</gene>